<evidence type="ECO:0000256" key="1">
    <source>
        <dbReference type="ARBA" id="ARBA00004123"/>
    </source>
</evidence>
<keyword evidence="11" id="KW-1185">Reference proteome</keyword>
<evidence type="ECO:0000256" key="2">
    <source>
        <dbReference type="ARBA" id="ARBA00004496"/>
    </source>
</evidence>
<dbReference type="GO" id="GO:0005634">
    <property type="term" value="C:nucleus"/>
    <property type="evidence" value="ECO:0007669"/>
    <property type="project" value="UniProtKB-SubCell"/>
</dbReference>
<evidence type="ECO:0000256" key="8">
    <source>
        <dbReference type="ARBA" id="ARBA00023163"/>
    </source>
</evidence>
<evidence type="ECO:0000256" key="6">
    <source>
        <dbReference type="ARBA" id="ARBA00023015"/>
    </source>
</evidence>
<dbReference type="GO" id="GO:0031047">
    <property type="term" value="P:regulatory ncRNA-mediated gene silencing"/>
    <property type="evidence" value="ECO:0007669"/>
    <property type="project" value="UniProtKB-KW"/>
</dbReference>
<comment type="subcellular location">
    <subcellularLocation>
        <location evidence="2">Cytoplasm</location>
    </subcellularLocation>
    <subcellularLocation>
        <location evidence="1">Nucleus</location>
    </subcellularLocation>
</comment>
<evidence type="ECO:0000313" key="11">
    <source>
        <dbReference type="Proteomes" id="UP000466442"/>
    </source>
</evidence>
<keyword evidence="7" id="KW-0943">RNA-mediated gene silencing</keyword>
<name>A0A8S9YED2_APOLU</name>
<keyword evidence="5" id="KW-0963">Cytoplasm</keyword>
<dbReference type="Proteomes" id="UP000466442">
    <property type="component" value="Linkage Group LG1"/>
</dbReference>
<comment type="similarity">
    <text evidence="3">Belongs to the CNOT11 family.</text>
</comment>
<evidence type="ECO:0000256" key="7">
    <source>
        <dbReference type="ARBA" id="ARBA00023158"/>
    </source>
</evidence>
<dbReference type="OrthoDB" id="10265389at2759"/>
<dbReference type="InterPro" id="IPR019312">
    <property type="entry name" value="CNOT11"/>
</dbReference>
<comment type="caution">
    <text evidence="10">The sequence shown here is derived from an EMBL/GenBank/DDBJ whole genome shotgun (WGS) entry which is preliminary data.</text>
</comment>
<keyword evidence="8" id="KW-0804">Transcription</keyword>
<gene>
    <name evidence="10" type="ORF">GE061_001418</name>
</gene>
<reference evidence="10" key="1">
    <citation type="journal article" date="2021" name="Mol. Ecol. Resour.">
        <title>Apolygus lucorum genome provides insights into omnivorousness and mesophyll feeding.</title>
        <authorList>
            <person name="Liu Y."/>
            <person name="Liu H."/>
            <person name="Wang H."/>
            <person name="Huang T."/>
            <person name="Liu B."/>
            <person name="Yang B."/>
            <person name="Yin L."/>
            <person name="Li B."/>
            <person name="Zhang Y."/>
            <person name="Zhang S."/>
            <person name="Jiang F."/>
            <person name="Zhang X."/>
            <person name="Ren Y."/>
            <person name="Wang B."/>
            <person name="Wang S."/>
            <person name="Lu Y."/>
            <person name="Wu K."/>
            <person name="Fan W."/>
            <person name="Wang G."/>
        </authorList>
    </citation>
    <scope>NUCLEOTIDE SEQUENCE</scope>
    <source>
        <strain evidence="10">12Hb</strain>
    </source>
</reference>
<evidence type="ECO:0000256" key="5">
    <source>
        <dbReference type="ARBA" id="ARBA00022490"/>
    </source>
</evidence>
<keyword evidence="6" id="KW-0805">Transcription regulation</keyword>
<dbReference type="EMBL" id="WIXP02000001">
    <property type="protein sequence ID" value="KAF6217065.1"/>
    <property type="molecule type" value="Genomic_DNA"/>
</dbReference>
<evidence type="ECO:0000256" key="3">
    <source>
        <dbReference type="ARBA" id="ARBA00008030"/>
    </source>
</evidence>
<organism evidence="10 11">
    <name type="scientific">Apolygus lucorum</name>
    <name type="common">Small green plant bug</name>
    <name type="synonym">Lygocoris lucorum</name>
    <dbReference type="NCBI Taxonomy" id="248454"/>
    <lineage>
        <taxon>Eukaryota</taxon>
        <taxon>Metazoa</taxon>
        <taxon>Ecdysozoa</taxon>
        <taxon>Arthropoda</taxon>
        <taxon>Hexapoda</taxon>
        <taxon>Insecta</taxon>
        <taxon>Pterygota</taxon>
        <taxon>Neoptera</taxon>
        <taxon>Paraneoptera</taxon>
        <taxon>Hemiptera</taxon>
        <taxon>Heteroptera</taxon>
        <taxon>Panheteroptera</taxon>
        <taxon>Cimicomorpha</taxon>
        <taxon>Miridae</taxon>
        <taxon>Mirini</taxon>
        <taxon>Apolygus</taxon>
    </lineage>
</organism>
<keyword evidence="9" id="KW-0539">Nucleus</keyword>
<accession>A0A8S9YED2</accession>
<dbReference type="GO" id="GO:0030014">
    <property type="term" value="C:CCR4-NOT complex"/>
    <property type="evidence" value="ECO:0007669"/>
    <property type="project" value="InterPro"/>
</dbReference>
<protein>
    <recommendedName>
        <fullName evidence="4">CCR4-NOT transcription complex subunit 11</fullName>
    </recommendedName>
</protein>
<evidence type="ECO:0000256" key="4">
    <source>
        <dbReference type="ARBA" id="ARBA00014872"/>
    </source>
</evidence>
<dbReference type="AlphaFoldDB" id="A0A8S9YED2"/>
<dbReference type="PANTHER" id="PTHR15975:SF0">
    <property type="entry name" value="CCR4-NOT TRANSCRIPTION COMPLEX SUBUNIT 11"/>
    <property type="match status" value="1"/>
</dbReference>
<dbReference type="PANTHER" id="PTHR15975">
    <property type="entry name" value="CCR4-NOT TRANSCRIPTION COMPLEX SUBUNIT 11"/>
    <property type="match status" value="1"/>
</dbReference>
<sequence>MALSSEEVDKLLNFFFDEASESQTFEHFLSQVTQCFPKAYNYKVGVCIYNLLYHNILTMPAQRILALTLLNEMYRGEPFINNPFSCFIVGLCQSDSSRKKPVPPNLKISDSEKYFLSHLLVSSQVKEMLKKTPTFIVKTEFGPMADIKPATSTSVEDYKELRAAAKEILSNPSPPALQTYKPGPIRLVPPLAVGDENVSNYSHVTL</sequence>
<evidence type="ECO:0000256" key="9">
    <source>
        <dbReference type="ARBA" id="ARBA00023242"/>
    </source>
</evidence>
<dbReference type="GO" id="GO:0005737">
    <property type="term" value="C:cytoplasm"/>
    <property type="evidence" value="ECO:0007669"/>
    <property type="project" value="UniProtKB-SubCell"/>
</dbReference>
<evidence type="ECO:0000313" key="10">
    <source>
        <dbReference type="EMBL" id="KAF6217065.1"/>
    </source>
</evidence>
<proteinExistence type="inferred from homology"/>